<comment type="subcellular location">
    <subcellularLocation>
        <location evidence="1">Nucleus</location>
    </subcellularLocation>
</comment>
<dbReference type="Gene3D" id="4.10.1000.30">
    <property type="match status" value="1"/>
</dbReference>
<evidence type="ECO:0000256" key="9">
    <source>
        <dbReference type="PROSITE-ProRule" id="PRU00723"/>
    </source>
</evidence>
<dbReference type="RefSeq" id="XP_051443016.1">
    <property type="nucleotide sequence ID" value="XM_051584642.1"/>
</dbReference>
<evidence type="ECO:0000256" key="3">
    <source>
        <dbReference type="ARBA" id="ARBA00015071"/>
    </source>
</evidence>
<dbReference type="EMBL" id="MU620934">
    <property type="protein sequence ID" value="KAI8578012.1"/>
    <property type="molecule type" value="Genomic_DNA"/>
</dbReference>
<keyword evidence="8" id="KW-0539">Nucleus</keyword>
<evidence type="ECO:0000259" key="11">
    <source>
        <dbReference type="PROSITE" id="PS50103"/>
    </source>
</evidence>
<dbReference type="GO" id="GO:0008143">
    <property type="term" value="F:poly(A) binding"/>
    <property type="evidence" value="ECO:0007669"/>
    <property type="project" value="InterPro"/>
</dbReference>
<feature type="zinc finger region" description="C3H1-type" evidence="9">
    <location>
        <begin position="179"/>
        <end position="204"/>
    </location>
</feature>
<dbReference type="AlphaFoldDB" id="A0AAD5HBH4"/>
<dbReference type="PROSITE" id="PS50103">
    <property type="entry name" value="ZF_C3H1"/>
    <property type="match status" value="1"/>
</dbReference>
<dbReference type="Gene3D" id="4.10.1000.40">
    <property type="match status" value="2"/>
</dbReference>
<evidence type="ECO:0000256" key="8">
    <source>
        <dbReference type="ARBA" id="ARBA00023242"/>
    </source>
</evidence>
<dbReference type="GO" id="GO:0005737">
    <property type="term" value="C:cytoplasm"/>
    <property type="evidence" value="ECO:0007669"/>
    <property type="project" value="TreeGrafter"/>
</dbReference>
<dbReference type="InterPro" id="IPR000571">
    <property type="entry name" value="Znf_CCCH"/>
</dbReference>
<evidence type="ECO:0000256" key="7">
    <source>
        <dbReference type="ARBA" id="ARBA00022833"/>
    </source>
</evidence>
<proteinExistence type="inferred from homology"/>
<feature type="compositionally biased region" description="Basic and acidic residues" evidence="10">
    <location>
        <begin position="78"/>
        <end position="91"/>
    </location>
</feature>
<reference evidence="12" key="2">
    <citation type="journal article" date="2022" name="Proc. Natl. Acad. Sci. U.S.A.">
        <title>Diploid-dominant life cycles characterize the early evolution of Fungi.</title>
        <authorList>
            <person name="Amses K.R."/>
            <person name="Simmons D.R."/>
            <person name="Longcore J.E."/>
            <person name="Mondo S.J."/>
            <person name="Seto K."/>
            <person name="Jeronimo G.H."/>
            <person name="Bonds A.E."/>
            <person name="Quandt C.A."/>
            <person name="Davis W.J."/>
            <person name="Chang Y."/>
            <person name="Federici B.A."/>
            <person name="Kuo A."/>
            <person name="LaButti K."/>
            <person name="Pangilinan J."/>
            <person name="Andreopoulos W."/>
            <person name="Tritt A."/>
            <person name="Riley R."/>
            <person name="Hundley H."/>
            <person name="Johnson J."/>
            <person name="Lipzen A."/>
            <person name="Barry K."/>
            <person name="Lang B.F."/>
            <person name="Cuomo C.A."/>
            <person name="Buchler N.E."/>
            <person name="Grigoriev I.V."/>
            <person name="Spatafora J.W."/>
            <person name="Stajich J.E."/>
            <person name="James T.Y."/>
        </authorList>
    </citation>
    <scope>NUCLEOTIDE SEQUENCE</scope>
    <source>
        <strain evidence="12">AG</strain>
    </source>
</reference>
<organism evidence="12 13">
    <name type="scientific">Umbelopsis ramanniana AG</name>
    <dbReference type="NCBI Taxonomy" id="1314678"/>
    <lineage>
        <taxon>Eukaryota</taxon>
        <taxon>Fungi</taxon>
        <taxon>Fungi incertae sedis</taxon>
        <taxon>Mucoromycota</taxon>
        <taxon>Mucoromycotina</taxon>
        <taxon>Umbelopsidomycetes</taxon>
        <taxon>Umbelopsidales</taxon>
        <taxon>Umbelopsidaceae</taxon>
        <taxon>Umbelopsis</taxon>
    </lineage>
</organism>
<keyword evidence="4 9" id="KW-0479">Metal-binding</keyword>
<protein>
    <recommendedName>
        <fullName evidence="3">Zinc finger CCCH domain-containing protein 14</fullName>
    </recommendedName>
</protein>
<reference evidence="12" key="1">
    <citation type="submission" date="2021-06" db="EMBL/GenBank/DDBJ databases">
        <authorList>
            <consortium name="DOE Joint Genome Institute"/>
            <person name="Mondo S.J."/>
            <person name="Amses K.R."/>
            <person name="Simmons D.R."/>
            <person name="Longcore J.E."/>
            <person name="Seto K."/>
            <person name="Alves G.H."/>
            <person name="Bonds A.E."/>
            <person name="Quandt C.A."/>
            <person name="Davis W.J."/>
            <person name="Chang Y."/>
            <person name="Letcher P.M."/>
            <person name="Powell M.J."/>
            <person name="Kuo A."/>
            <person name="Labutti K."/>
            <person name="Pangilinan J."/>
            <person name="Andreopoulos W."/>
            <person name="Tritt A."/>
            <person name="Riley R."/>
            <person name="Hundley H."/>
            <person name="Johnson J."/>
            <person name="Lipzen A."/>
            <person name="Barry K."/>
            <person name="Berbee M.L."/>
            <person name="Buchler N.E."/>
            <person name="Grigoriev I.V."/>
            <person name="Spatafora J.W."/>
            <person name="Stajich J.E."/>
            <person name="James T.Y."/>
        </authorList>
    </citation>
    <scope>NUCLEOTIDE SEQUENCE</scope>
    <source>
        <strain evidence="12">AG</strain>
    </source>
</reference>
<dbReference type="SMART" id="SM00356">
    <property type="entry name" value="ZnF_C3H1"/>
    <property type="match status" value="4"/>
</dbReference>
<dbReference type="GO" id="GO:0008270">
    <property type="term" value="F:zinc ion binding"/>
    <property type="evidence" value="ECO:0007669"/>
    <property type="project" value="UniProtKB-KW"/>
</dbReference>
<keyword evidence="6 9" id="KW-0863">Zinc-finger</keyword>
<dbReference type="GO" id="GO:0005634">
    <property type="term" value="C:nucleus"/>
    <property type="evidence" value="ECO:0007669"/>
    <property type="project" value="UniProtKB-SubCell"/>
</dbReference>
<dbReference type="GO" id="GO:0043488">
    <property type="term" value="P:regulation of mRNA stability"/>
    <property type="evidence" value="ECO:0007669"/>
    <property type="project" value="InterPro"/>
</dbReference>
<evidence type="ECO:0000313" key="13">
    <source>
        <dbReference type="Proteomes" id="UP001206595"/>
    </source>
</evidence>
<comment type="similarity">
    <text evidence="2">Belongs to the ZC3H14 family.</text>
</comment>
<accession>A0AAD5HBH4</accession>
<evidence type="ECO:0000256" key="10">
    <source>
        <dbReference type="SAM" id="MobiDB-lite"/>
    </source>
</evidence>
<comment type="caution">
    <text evidence="12">The sequence shown here is derived from an EMBL/GenBank/DDBJ whole genome shotgun (WGS) entry which is preliminary data.</text>
</comment>
<evidence type="ECO:0000256" key="2">
    <source>
        <dbReference type="ARBA" id="ARBA00008423"/>
    </source>
</evidence>
<evidence type="ECO:0000256" key="5">
    <source>
        <dbReference type="ARBA" id="ARBA00022737"/>
    </source>
</evidence>
<sequence length="354" mass="40845">MLVNGKTQSDLDSELIQLIGNDYDSALSAWVFSELDRRSSAEKTDFDVEEVVMDEDDTNRQQSKPFQTRMFLQALRRAKSDQQDSFPETRRSSRRSASPQRRPNRATDRSRSRSPNRERPARRQDDRRGDRRNDRRADVFSRLGNNGRVGERSVMILDDKPSVFDRLGSHREVEEHKEKKERVRCTFWPNCKKGDECPFWHPRTLCRDFPNCAKAANECLYIHPEIAKSEDAKPNCRYWPNCTNPRCPYPHPLGNAKANKRNPTPCRDGDGCTRPGCHFTHPRDNLSASITLCRFGPNCQRYPDCPFEHPIPPTQHRNKQLVLNKPHVSERGFSVADDEVVERIPVSETANTAA</sequence>
<evidence type="ECO:0000313" key="12">
    <source>
        <dbReference type="EMBL" id="KAI8578012.1"/>
    </source>
</evidence>
<dbReference type="FunFam" id="4.10.1000.40:FF:000006">
    <property type="entry name" value="Zinc finger CCCH domain-containing protein 14"/>
    <property type="match status" value="1"/>
</dbReference>
<keyword evidence="5" id="KW-0677">Repeat</keyword>
<feature type="compositionally biased region" description="Basic and acidic residues" evidence="10">
    <location>
        <begin position="105"/>
        <end position="139"/>
    </location>
</feature>
<dbReference type="PANTHER" id="PTHR14738:SF29">
    <property type="entry name" value="ZINC FINGER CCCH DOMAIN-CONTAINING PROTEIN 14"/>
    <property type="match status" value="1"/>
</dbReference>
<dbReference type="PANTHER" id="PTHR14738">
    <property type="entry name" value="ZINC FINGER CCCH DOMAIN-CONTAINING PROTEIN 14"/>
    <property type="match status" value="1"/>
</dbReference>
<evidence type="ECO:0000256" key="6">
    <source>
        <dbReference type="ARBA" id="ARBA00022771"/>
    </source>
</evidence>
<gene>
    <name evidence="12" type="ORF">K450DRAFT_200741</name>
</gene>
<dbReference type="InterPro" id="IPR040366">
    <property type="entry name" value="Nab2/ZC3H14"/>
</dbReference>
<evidence type="ECO:0000256" key="1">
    <source>
        <dbReference type="ARBA" id="ARBA00004123"/>
    </source>
</evidence>
<dbReference type="Pfam" id="PF14608">
    <property type="entry name" value="zf-CCCH_2"/>
    <property type="match status" value="5"/>
</dbReference>
<dbReference type="Proteomes" id="UP001206595">
    <property type="component" value="Unassembled WGS sequence"/>
</dbReference>
<dbReference type="GeneID" id="75909992"/>
<evidence type="ECO:0000256" key="4">
    <source>
        <dbReference type="ARBA" id="ARBA00022723"/>
    </source>
</evidence>
<keyword evidence="7 9" id="KW-0862">Zinc</keyword>
<feature type="region of interest" description="Disordered" evidence="10">
    <location>
        <begin position="74"/>
        <end position="145"/>
    </location>
</feature>
<keyword evidence="13" id="KW-1185">Reference proteome</keyword>
<name>A0AAD5HBH4_UMBRA</name>
<feature type="domain" description="C3H1-type" evidence="11">
    <location>
        <begin position="179"/>
        <end position="204"/>
    </location>
</feature>